<evidence type="ECO:0000313" key="5">
    <source>
        <dbReference type="EMBL" id="SDH01990.1"/>
    </source>
</evidence>
<feature type="domain" description="FtsK" evidence="4">
    <location>
        <begin position="412"/>
        <end position="617"/>
    </location>
</feature>
<evidence type="ECO:0000256" key="3">
    <source>
        <dbReference type="PROSITE-ProRule" id="PRU00289"/>
    </source>
</evidence>
<dbReference type="GO" id="GO:0003677">
    <property type="term" value="F:DNA binding"/>
    <property type="evidence" value="ECO:0007669"/>
    <property type="project" value="InterPro"/>
</dbReference>
<sequence length="938" mass="103136">MSRRDDRRRRIEDSFAEFQRAVSAALGSVAREHRALATEHAKDLVEFTVRGTGIDRALRDSALTDVTPFLTVDEKRIGNPRQAPLSMAEFQDRLAQIRHDWQQSYHEWTTTGPDQLTELVNSVARGPASWPYESWLGHPGTHDGSEGVPELWRIGTGEVVSAPEAAPFPVAVPLLDQSHLHISSTPDSRQLADGLVESLLLRVLSHFQPGLVHVHVWDVGQLTGSLPGLYPLTRANLLTVHDPARLHELLDELSEHIRQVHTKVLVDGHLTVRSVSGEGRRTEPWRIAVLFGNRKALREEHQQQLQRVARNGLACGVQLFIVDIPITVNSPVETVVLRSDGSATCTMTGKDVRVTLDPAFPRTLVPRACAAIAEKREERRSRMGTFGDLLPDRPWTESSAAGVIAPVGFDDGEQVCVQLGDTSPHALVGGPSGSGKTNFLYAMLGSLCARYSPDELELYLLDFKEGVSFAQFAPGRKDPSWLPHARLVGVNVNTDREFGVALLKFLADEMRRRADAAKQHEVTKLEHLRAEDPGGRWPRIVAVIDEFQYLFGERDQVTAAATQLLEDVARRGRSQGIHLVLSSQDVSGIEGFWGKSAIFEQFTVRIALPKARRVLAEPQNDAAVELPRWHAVINHESGVKPGNEICRVPDSTAKGTMDFLQNELWRREPGQAPGLFDGSKVPLLDALPDFSDLRPGDASPTVLLGQVIDVAGSAARVRFARTPGRNIAVIGSVVQDAAAVLGGAAASLGRQHHPRGARFTLACLVDEAEPSAQHLSKRLRADGHEAEVIYLDGIREVLDETAKDLQAIGKGETDAPLTSHYLVLYGVDAAQTLLEQKDPATRASGVDSLRTVLKHGPENRTHVLGWWRGVQRLKASLPPGVYDDIGAWVAFDVQGKELLSLGPEQVMSWSPRPRRGLFFDRFEHSRPQVIIPFDTGEA</sequence>
<dbReference type="PANTHER" id="PTHR22683:SF41">
    <property type="entry name" value="DNA TRANSLOCASE FTSK"/>
    <property type="match status" value="1"/>
</dbReference>
<dbReference type="OrthoDB" id="9807790at2"/>
<keyword evidence="2 3" id="KW-0067">ATP-binding</keyword>
<dbReference type="Pfam" id="PF01580">
    <property type="entry name" value="FtsK_SpoIIIE"/>
    <property type="match status" value="1"/>
</dbReference>
<feature type="binding site" evidence="3">
    <location>
        <begin position="430"/>
        <end position="437"/>
    </location>
    <ligand>
        <name>ATP</name>
        <dbReference type="ChEBI" id="CHEBI:30616"/>
    </ligand>
</feature>
<keyword evidence="1 3" id="KW-0547">Nucleotide-binding</keyword>
<proteinExistence type="predicted"/>
<dbReference type="CDD" id="cd01127">
    <property type="entry name" value="TrwB_TraG_TraD_VirD4"/>
    <property type="match status" value="1"/>
</dbReference>
<dbReference type="InterPro" id="IPR050206">
    <property type="entry name" value="FtsK/SpoIIIE/SftA"/>
</dbReference>
<dbReference type="AlphaFoldDB" id="A0A1G7Z1F5"/>
<gene>
    <name evidence="5" type="ORF">SAMN05216553_114250</name>
</gene>
<dbReference type="Gene3D" id="3.40.50.300">
    <property type="entry name" value="P-loop containing nucleotide triphosphate hydrolases"/>
    <property type="match status" value="1"/>
</dbReference>
<dbReference type="Proteomes" id="UP000199623">
    <property type="component" value="Unassembled WGS sequence"/>
</dbReference>
<protein>
    <submittedName>
        <fullName evidence="5">FtsK/SpoIIIE family protein</fullName>
    </submittedName>
</protein>
<dbReference type="PROSITE" id="PS50901">
    <property type="entry name" value="FTSK"/>
    <property type="match status" value="1"/>
</dbReference>
<dbReference type="RefSeq" id="WP_090055379.1">
    <property type="nucleotide sequence ID" value="NZ_FNCC01000014.1"/>
</dbReference>
<name>A0A1G7Z1F5_9PSEU</name>
<evidence type="ECO:0000256" key="1">
    <source>
        <dbReference type="ARBA" id="ARBA00022741"/>
    </source>
</evidence>
<dbReference type="STRING" id="200378.SAMN05216553_114250"/>
<dbReference type="InterPro" id="IPR027417">
    <property type="entry name" value="P-loop_NTPase"/>
</dbReference>
<dbReference type="SUPFAM" id="SSF52540">
    <property type="entry name" value="P-loop containing nucleoside triphosphate hydrolases"/>
    <property type="match status" value="1"/>
</dbReference>
<dbReference type="EMBL" id="FNCC01000014">
    <property type="protein sequence ID" value="SDH01990.1"/>
    <property type="molecule type" value="Genomic_DNA"/>
</dbReference>
<accession>A0A1G7Z1F5</accession>
<dbReference type="PANTHER" id="PTHR22683">
    <property type="entry name" value="SPORULATION PROTEIN RELATED"/>
    <property type="match status" value="1"/>
</dbReference>
<evidence type="ECO:0000256" key="2">
    <source>
        <dbReference type="ARBA" id="ARBA00022840"/>
    </source>
</evidence>
<organism evidence="5 6">
    <name type="scientific">Lentzea fradiae</name>
    <dbReference type="NCBI Taxonomy" id="200378"/>
    <lineage>
        <taxon>Bacteria</taxon>
        <taxon>Bacillati</taxon>
        <taxon>Actinomycetota</taxon>
        <taxon>Actinomycetes</taxon>
        <taxon>Pseudonocardiales</taxon>
        <taxon>Pseudonocardiaceae</taxon>
        <taxon>Lentzea</taxon>
    </lineage>
</organism>
<dbReference type="InterPro" id="IPR002543">
    <property type="entry name" value="FtsK_dom"/>
</dbReference>
<dbReference type="GO" id="GO:0005524">
    <property type="term" value="F:ATP binding"/>
    <property type="evidence" value="ECO:0007669"/>
    <property type="project" value="UniProtKB-UniRule"/>
</dbReference>
<reference evidence="6" key="1">
    <citation type="submission" date="2016-10" db="EMBL/GenBank/DDBJ databases">
        <authorList>
            <person name="Varghese N."/>
            <person name="Submissions S."/>
        </authorList>
    </citation>
    <scope>NUCLEOTIDE SEQUENCE [LARGE SCALE GENOMIC DNA]</scope>
    <source>
        <strain evidence="6">CGMCC 4.3506</strain>
    </source>
</reference>
<evidence type="ECO:0000313" key="6">
    <source>
        <dbReference type="Proteomes" id="UP000199623"/>
    </source>
</evidence>
<evidence type="ECO:0000259" key="4">
    <source>
        <dbReference type="PROSITE" id="PS50901"/>
    </source>
</evidence>
<keyword evidence="6" id="KW-1185">Reference proteome</keyword>